<sequence length="156" mass="16504">MDPSVVVAAVAAAVSTGALTGLTEGAKLAIADAYAQLKAVIARKYAGVDVSVVESRPDSVMRQNVLEAELVEASTGEDDELQRAAEHLLRVVHEHAPRAPELVGVRLVRISAGGLEVSRVKSRGATAVDARDLDVEGRVVIRDIEVEREGHAPDPR</sequence>
<gene>
    <name evidence="1" type="ORF">IU459_34875</name>
</gene>
<protein>
    <submittedName>
        <fullName evidence="1">Uncharacterized protein</fullName>
    </submittedName>
</protein>
<comment type="caution">
    <text evidence="1">The sequence shown here is derived from an EMBL/GenBank/DDBJ whole genome shotgun (WGS) entry which is preliminary data.</text>
</comment>
<dbReference type="Proteomes" id="UP000702209">
    <property type="component" value="Unassembled WGS sequence"/>
</dbReference>
<proteinExistence type="predicted"/>
<reference evidence="1 2" key="1">
    <citation type="submission" date="2020-10" db="EMBL/GenBank/DDBJ databases">
        <title>Identification of Nocardia species via Next-generation sequencing and recognition of intraspecies genetic diversity.</title>
        <authorList>
            <person name="Li P."/>
            <person name="Li P."/>
            <person name="Lu B."/>
        </authorList>
    </citation>
    <scope>NUCLEOTIDE SEQUENCE [LARGE SCALE GENOMIC DNA]</scope>
    <source>
        <strain evidence="1 2">BJ06-0157</strain>
    </source>
</reference>
<keyword evidence="2" id="KW-1185">Reference proteome</keyword>
<evidence type="ECO:0000313" key="2">
    <source>
        <dbReference type="Proteomes" id="UP000702209"/>
    </source>
</evidence>
<dbReference type="RefSeq" id="WP_195133862.1">
    <property type="nucleotide sequence ID" value="NZ_JADLQX010000051.1"/>
</dbReference>
<dbReference type="EMBL" id="JADLQX010000051">
    <property type="protein sequence ID" value="MBF6302680.1"/>
    <property type="molecule type" value="Genomic_DNA"/>
</dbReference>
<evidence type="ECO:0000313" key="1">
    <source>
        <dbReference type="EMBL" id="MBF6302680.1"/>
    </source>
</evidence>
<organism evidence="1 2">
    <name type="scientific">Nocardia amamiensis</name>
    <dbReference type="NCBI Taxonomy" id="404578"/>
    <lineage>
        <taxon>Bacteria</taxon>
        <taxon>Bacillati</taxon>
        <taxon>Actinomycetota</taxon>
        <taxon>Actinomycetes</taxon>
        <taxon>Mycobacteriales</taxon>
        <taxon>Nocardiaceae</taxon>
        <taxon>Nocardia</taxon>
    </lineage>
</organism>
<name>A0ABS0D1F9_9NOCA</name>
<accession>A0ABS0D1F9</accession>